<sequence>MGTPYPSCPWESMSITRLKSTIVVFQIIKLEYSIKNFYSCVLVFPVLYHKSLQKYL</sequence>
<dbReference type="EMBL" id="CZCS02000195">
    <property type="protein sequence ID" value="VXD20978.1"/>
    <property type="molecule type" value="Genomic_DNA"/>
</dbReference>
<dbReference type="Proteomes" id="UP000182190">
    <property type="component" value="Unassembled WGS sequence"/>
</dbReference>
<gene>
    <name evidence="1" type="ORF">PL9631_540006</name>
</gene>
<evidence type="ECO:0000313" key="1">
    <source>
        <dbReference type="EMBL" id="VXD20978.1"/>
    </source>
</evidence>
<evidence type="ECO:0000313" key="2">
    <source>
        <dbReference type="Proteomes" id="UP000182190"/>
    </source>
</evidence>
<organism evidence="1 2">
    <name type="scientific">Planktothrix paucivesiculata PCC 9631</name>
    <dbReference type="NCBI Taxonomy" id="671071"/>
    <lineage>
        <taxon>Bacteria</taxon>
        <taxon>Bacillati</taxon>
        <taxon>Cyanobacteriota</taxon>
        <taxon>Cyanophyceae</taxon>
        <taxon>Oscillatoriophycideae</taxon>
        <taxon>Oscillatoriales</taxon>
        <taxon>Microcoleaceae</taxon>
        <taxon>Planktothrix</taxon>
    </lineage>
</organism>
<protein>
    <submittedName>
        <fullName evidence="1">Uncharacterized protein</fullName>
    </submittedName>
</protein>
<proteinExistence type="predicted"/>
<reference evidence="1" key="1">
    <citation type="submission" date="2019-10" db="EMBL/GenBank/DDBJ databases">
        <authorList>
            <consortium name="Genoscope - CEA"/>
            <person name="William W."/>
        </authorList>
    </citation>
    <scope>NUCLEOTIDE SEQUENCE [LARGE SCALE GENOMIC DNA]</scope>
    <source>
        <strain evidence="1">BBR_PRJEB10994</strain>
    </source>
</reference>
<dbReference type="AlphaFoldDB" id="A0A7Z9E064"/>
<name>A0A7Z9E064_9CYAN</name>
<accession>A0A7Z9E064</accession>
<comment type="caution">
    <text evidence="1">The sequence shown here is derived from an EMBL/GenBank/DDBJ whole genome shotgun (WGS) entry which is preliminary data.</text>
</comment>
<keyword evidence="2" id="KW-1185">Reference proteome</keyword>